<evidence type="ECO:0000313" key="3">
    <source>
        <dbReference type="Proteomes" id="UP000485058"/>
    </source>
</evidence>
<name>A0A699Y6F0_HAELA</name>
<dbReference type="EMBL" id="BLLF01000009">
    <property type="protein sequence ID" value="GFH05810.1"/>
    <property type="molecule type" value="Genomic_DNA"/>
</dbReference>
<sequence length="167" mass="16865">MDVAGVTPSPLRCGGSEGGGQLAPSQAVQAGVRTGLQQLNGPQLVQLLAALAHVGRYEPSLFHSACLQLERHLGVKKSESTTTSWSNRFLGLLTGRMGPTQQHSPLDLDQQLGGGPPPASLTLPDLGKLAAALLVSGHTAASAAAVAASGSGCGAAAPTQWEVDWGA</sequence>
<keyword evidence="3" id="KW-1185">Reference proteome</keyword>
<protein>
    <submittedName>
        <fullName evidence="2">Uncharacterized protein</fullName>
    </submittedName>
</protein>
<feature type="region of interest" description="Disordered" evidence="1">
    <location>
        <begin position="100"/>
        <end position="120"/>
    </location>
</feature>
<proteinExistence type="predicted"/>
<feature type="region of interest" description="Disordered" evidence="1">
    <location>
        <begin position="1"/>
        <end position="22"/>
    </location>
</feature>
<comment type="caution">
    <text evidence="2">The sequence shown here is derived from an EMBL/GenBank/DDBJ whole genome shotgun (WGS) entry which is preliminary data.</text>
</comment>
<evidence type="ECO:0000256" key="1">
    <source>
        <dbReference type="SAM" id="MobiDB-lite"/>
    </source>
</evidence>
<dbReference type="Proteomes" id="UP000485058">
    <property type="component" value="Unassembled WGS sequence"/>
</dbReference>
<evidence type="ECO:0000313" key="2">
    <source>
        <dbReference type="EMBL" id="GFH05810.1"/>
    </source>
</evidence>
<accession>A0A699Y6F0</accession>
<gene>
    <name evidence="2" type="ORF">HaLaN_00334</name>
</gene>
<organism evidence="2 3">
    <name type="scientific">Haematococcus lacustris</name>
    <name type="common">Green alga</name>
    <name type="synonym">Haematococcus pluvialis</name>
    <dbReference type="NCBI Taxonomy" id="44745"/>
    <lineage>
        <taxon>Eukaryota</taxon>
        <taxon>Viridiplantae</taxon>
        <taxon>Chlorophyta</taxon>
        <taxon>core chlorophytes</taxon>
        <taxon>Chlorophyceae</taxon>
        <taxon>CS clade</taxon>
        <taxon>Chlamydomonadales</taxon>
        <taxon>Haematococcaceae</taxon>
        <taxon>Haematococcus</taxon>
    </lineage>
</organism>
<dbReference type="AlphaFoldDB" id="A0A699Y6F0"/>
<reference evidence="2 3" key="1">
    <citation type="submission" date="2020-02" db="EMBL/GenBank/DDBJ databases">
        <title>Draft genome sequence of Haematococcus lacustris strain NIES-144.</title>
        <authorList>
            <person name="Morimoto D."/>
            <person name="Nakagawa S."/>
            <person name="Yoshida T."/>
            <person name="Sawayama S."/>
        </authorList>
    </citation>
    <scope>NUCLEOTIDE SEQUENCE [LARGE SCALE GENOMIC DNA]</scope>
    <source>
        <strain evidence="2 3">NIES-144</strain>
    </source>
</reference>